<dbReference type="Gene3D" id="1.10.530.10">
    <property type="match status" value="1"/>
</dbReference>
<protein>
    <recommendedName>
        <fullName evidence="3">Transglycosylase SLT domain-containing protein</fullName>
    </recommendedName>
</protein>
<proteinExistence type="predicted"/>
<dbReference type="AlphaFoldDB" id="A0A0G0XDY6"/>
<accession>A0A0G0XDY6</accession>
<name>A0A0G0XDY6_9BACT</name>
<sequence length="423" mass="47731">MKMFQIGRILFVVFAVAFFMNVELTLVHNTEVTAKQSHFGRTKSTNEKKFLGLVLDGKTVHLPPGLPRSQDVYPHLAQAIEKGKQLLKNDRLNQKMCGGSGKGIRQCLGDYKIAVIHMNGTMKIISFYEGREPSAKGFQILLEGGKKRAIGVNVPFDITSPEGWTVLAVRTVVRNGKTGGRPVVYVPYTSKLDTPEIRERGLKYLVRLVGQEQTSLRKDRVESRYFSERFVAEMSPADLVLVIQLTEHIRNANRFINGDDEIRTQLLNRELTILGGNLEDAYGASISAAGAAGIGQWMETSWNRIQDAYTDANLPNADIGRFDHSAAVKATFCHLDEEWRPFSGEMRDYLGRNPRYHRMVFGAGYNASIDRVARAIKRHDSKWKEALPSETKGYVEKIDWIHRTLFGKRKPPLLPTVVKLRTI</sequence>
<dbReference type="InterPro" id="IPR023346">
    <property type="entry name" value="Lysozyme-like_dom_sf"/>
</dbReference>
<reference evidence="1 2" key="1">
    <citation type="journal article" date="2015" name="Nature">
        <title>rRNA introns, odd ribosomes, and small enigmatic genomes across a large radiation of phyla.</title>
        <authorList>
            <person name="Brown C.T."/>
            <person name="Hug L.A."/>
            <person name="Thomas B.C."/>
            <person name="Sharon I."/>
            <person name="Castelle C.J."/>
            <person name="Singh A."/>
            <person name="Wilkins M.J."/>
            <person name="Williams K.H."/>
            <person name="Banfield J.F."/>
        </authorList>
    </citation>
    <scope>NUCLEOTIDE SEQUENCE [LARGE SCALE GENOMIC DNA]</scope>
</reference>
<organism evidence="1 2">
    <name type="scientific">Candidatus Uhrbacteria bacterium GW2011_GWC2_41_11</name>
    <dbReference type="NCBI Taxonomy" id="1618985"/>
    <lineage>
        <taxon>Bacteria</taxon>
        <taxon>Candidatus Uhriibacteriota</taxon>
    </lineage>
</organism>
<evidence type="ECO:0008006" key="3">
    <source>
        <dbReference type="Google" id="ProtNLM"/>
    </source>
</evidence>
<evidence type="ECO:0000313" key="2">
    <source>
        <dbReference type="Proteomes" id="UP000034616"/>
    </source>
</evidence>
<comment type="caution">
    <text evidence="1">The sequence shown here is derived from an EMBL/GenBank/DDBJ whole genome shotgun (WGS) entry which is preliminary data.</text>
</comment>
<dbReference type="SUPFAM" id="SSF53955">
    <property type="entry name" value="Lysozyme-like"/>
    <property type="match status" value="1"/>
</dbReference>
<dbReference type="EMBL" id="LCAH01000023">
    <property type="protein sequence ID" value="KKR85972.1"/>
    <property type="molecule type" value="Genomic_DNA"/>
</dbReference>
<gene>
    <name evidence="1" type="ORF">UU35_C0023G0007</name>
</gene>
<evidence type="ECO:0000313" key="1">
    <source>
        <dbReference type="EMBL" id="KKR85972.1"/>
    </source>
</evidence>
<dbReference type="Proteomes" id="UP000034616">
    <property type="component" value="Unassembled WGS sequence"/>
</dbReference>